<reference evidence="3" key="1">
    <citation type="journal article" date="2023" name="Antibiotics">
        <title>Prevalence and Molecular Characterization of Methicillin-Resistant Staphylococci (MRS) and Mammaliicocci (MRM) in Dromedary Camels from Algeria: First Detection of SCCmec-mecC Hybrid in Methicillin-Resistant Mammaliicoccus lentus.</title>
        <authorList>
            <person name="Belhout C."/>
            <person name="Boyen F."/>
            <person name="Vereecke N."/>
            <person name="Theuns S."/>
            <person name="Taibi N."/>
            <person name="Stegger M."/>
            <person name="de la Fe-Rodriguez P.Y."/>
            <person name="Bouayad L."/>
            <person name="Elgroud R."/>
            <person name="Butaye P."/>
        </authorList>
    </citation>
    <scope>NUCLEOTIDE SEQUENCE</scope>
    <source>
        <strain evidence="3">7048</strain>
    </source>
</reference>
<feature type="region of interest" description="Disordered" evidence="1">
    <location>
        <begin position="362"/>
        <end position="384"/>
    </location>
</feature>
<protein>
    <recommendedName>
        <fullName evidence="5">5,10-methylene-tetrahydrofolate dehydrogenase</fullName>
    </recommendedName>
</protein>
<feature type="transmembrane region" description="Helical" evidence="2">
    <location>
        <begin position="262"/>
        <end position="294"/>
    </location>
</feature>
<feature type="compositionally biased region" description="Acidic residues" evidence="1">
    <location>
        <begin position="362"/>
        <end position="372"/>
    </location>
</feature>
<gene>
    <name evidence="3" type="ORF">PYH69_14200</name>
</gene>
<dbReference type="RefSeq" id="WP_282862107.1">
    <property type="nucleotide sequence ID" value="NZ_CP118848.1"/>
</dbReference>
<evidence type="ECO:0000256" key="1">
    <source>
        <dbReference type="SAM" id="MobiDB-lite"/>
    </source>
</evidence>
<accession>A0AAX3W397</accession>
<feature type="transmembrane region" description="Helical" evidence="2">
    <location>
        <begin position="222"/>
        <end position="242"/>
    </location>
</feature>
<evidence type="ECO:0000313" key="4">
    <source>
        <dbReference type="Proteomes" id="UP001223261"/>
    </source>
</evidence>
<organism evidence="3 4">
    <name type="scientific">Mammaliicoccus lentus</name>
    <name type="common">Staphylococcus lentus</name>
    <dbReference type="NCBI Taxonomy" id="42858"/>
    <lineage>
        <taxon>Bacteria</taxon>
        <taxon>Bacillati</taxon>
        <taxon>Bacillota</taxon>
        <taxon>Bacilli</taxon>
        <taxon>Bacillales</taxon>
        <taxon>Staphylococcaceae</taxon>
        <taxon>Mammaliicoccus</taxon>
    </lineage>
</organism>
<dbReference type="AlphaFoldDB" id="A0AAX3W397"/>
<evidence type="ECO:0000256" key="2">
    <source>
        <dbReference type="SAM" id="Phobius"/>
    </source>
</evidence>
<feature type="compositionally biased region" description="Basic and acidic residues" evidence="1">
    <location>
        <begin position="373"/>
        <end position="384"/>
    </location>
</feature>
<keyword evidence="2" id="KW-0472">Membrane</keyword>
<evidence type="ECO:0000313" key="3">
    <source>
        <dbReference type="EMBL" id="WHI59840.1"/>
    </source>
</evidence>
<dbReference type="Proteomes" id="UP001223261">
    <property type="component" value="Chromosome"/>
</dbReference>
<feature type="transmembrane region" description="Helical" evidence="2">
    <location>
        <begin position="314"/>
        <end position="335"/>
    </location>
</feature>
<proteinExistence type="predicted"/>
<name>A0AAX3W397_MAMLE</name>
<evidence type="ECO:0008006" key="5">
    <source>
        <dbReference type="Google" id="ProtNLM"/>
    </source>
</evidence>
<keyword evidence="2" id="KW-1133">Transmembrane helix</keyword>
<sequence>MKAITVGLIPSPDMPNKLIDKVINQLEETFKSNIDSNVDWHFEQEVAPMIGTSEHMDETLDLIKDKKNQNNWDYVICVTDLPSISGKKAVVCDINTDTHSAFLSLPALGVINLKKKLKSFLAFVLNYMYRKEDDVDLLKNKGFKFAKISKVTPNEDNSTQTVRIIIESAAIGWIHIIAGMTYANEPWSAIGDFKKIISVSFATGTYVSIFSTPWDLSISYDYWRFILLTLLSLIGMTAWLIYSYKLWEHPSTKTQRIYRNAYNLTTFMTVGSITIFHYLLLFVLLGISALLFVPPELFTSWTSLNSIHPTFIDYVNLIWFITSLGFLAGALGSTVENAEKIRRVTYSYRQYYRYEYISQSQIEDDKENEEQYEGEKQSHRKEEK</sequence>
<dbReference type="EMBL" id="CP118848">
    <property type="protein sequence ID" value="WHI59840.1"/>
    <property type="molecule type" value="Genomic_DNA"/>
</dbReference>
<keyword evidence="2" id="KW-0812">Transmembrane</keyword>